<dbReference type="PANTHER" id="PTHR10794">
    <property type="entry name" value="ABHYDROLASE DOMAIN-CONTAINING PROTEIN"/>
    <property type="match status" value="1"/>
</dbReference>
<accession>A0A1C7ME28</accession>
<dbReference type="GO" id="GO:0051792">
    <property type="term" value="P:medium-chain fatty acid biosynthetic process"/>
    <property type="evidence" value="ECO:0007669"/>
    <property type="project" value="TreeGrafter"/>
</dbReference>
<dbReference type="Gene3D" id="3.40.50.1820">
    <property type="entry name" value="alpha/beta hydrolase"/>
    <property type="match status" value="1"/>
</dbReference>
<comment type="caution">
    <text evidence="4">The sequence shown here is derived from an EMBL/GenBank/DDBJ whole genome shotgun (WGS) entry which is preliminary data.</text>
</comment>
<dbReference type="OrthoDB" id="5954035at2759"/>
<comment type="similarity">
    <text evidence="1">Belongs to the AB hydrolase superfamily. AB hydrolase 4 family.</text>
</comment>
<dbReference type="AlphaFoldDB" id="A0A1C7ME28"/>
<feature type="active site" description="Charge relay system" evidence="2">
    <location>
        <position position="157"/>
    </location>
</feature>
<dbReference type="Proteomes" id="UP000092993">
    <property type="component" value="Unassembled WGS sequence"/>
</dbReference>
<keyword evidence="5" id="KW-1185">Reference proteome</keyword>
<reference evidence="4 5" key="1">
    <citation type="submission" date="2016-03" db="EMBL/GenBank/DDBJ databases">
        <title>Whole genome sequencing of Grifola frondosa 9006-11.</title>
        <authorList>
            <person name="Min B."/>
            <person name="Park H."/>
            <person name="Kim J.-G."/>
            <person name="Cho H."/>
            <person name="Oh Y.-L."/>
            <person name="Kong W.-S."/>
            <person name="Choi I.-G."/>
        </authorList>
    </citation>
    <scope>NUCLEOTIDE SEQUENCE [LARGE SCALE GENOMIC DNA]</scope>
    <source>
        <strain evidence="4 5">9006-11</strain>
    </source>
</reference>
<feature type="active site" description="Charge relay system" evidence="2">
    <location>
        <position position="18"/>
    </location>
</feature>
<dbReference type="GO" id="GO:0051793">
    <property type="term" value="P:medium-chain fatty acid catabolic process"/>
    <property type="evidence" value="ECO:0007669"/>
    <property type="project" value="TreeGrafter"/>
</dbReference>
<keyword evidence="3" id="KW-1133">Transmembrane helix</keyword>
<evidence type="ECO:0000313" key="5">
    <source>
        <dbReference type="Proteomes" id="UP000092993"/>
    </source>
</evidence>
<dbReference type="SUPFAM" id="SSF53474">
    <property type="entry name" value="alpha/beta-Hydrolases"/>
    <property type="match status" value="1"/>
</dbReference>
<evidence type="ECO:0008006" key="6">
    <source>
        <dbReference type="Google" id="ProtNLM"/>
    </source>
</evidence>
<keyword evidence="3" id="KW-0812">Transmembrane</keyword>
<dbReference type="GO" id="GO:0008126">
    <property type="term" value="F:acetylesterase activity"/>
    <property type="evidence" value="ECO:0007669"/>
    <property type="project" value="TreeGrafter"/>
</dbReference>
<dbReference type="EMBL" id="LUGG01000005">
    <property type="protein sequence ID" value="OBZ74867.1"/>
    <property type="molecule type" value="Genomic_DNA"/>
</dbReference>
<proteinExistence type="inferred from homology"/>
<evidence type="ECO:0000256" key="3">
    <source>
        <dbReference type="SAM" id="Phobius"/>
    </source>
</evidence>
<gene>
    <name evidence="4" type="ORF">A0H81_05129</name>
</gene>
<dbReference type="STRING" id="5627.A0A1C7ME28"/>
<dbReference type="InterPro" id="IPR050960">
    <property type="entry name" value="AB_hydrolase_4_sf"/>
</dbReference>
<protein>
    <recommendedName>
        <fullName evidence="6">AB hydrolase-1 domain-containing protein</fullName>
    </recommendedName>
</protein>
<dbReference type="PANTHER" id="PTHR10794:SF63">
    <property type="entry name" value="ALPHA_BETA HYDROLASE 1, ISOFORM A"/>
    <property type="match status" value="1"/>
</dbReference>
<organism evidence="4 5">
    <name type="scientific">Grifola frondosa</name>
    <name type="common">Maitake</name>
    <name type="synonym">Polyporus frondosus</name>
    <dbReference type="NCBI Taxonomy" id="5627"/>
    <lineage>
        <taxon>Eukaryota</taxon>
        <taxon>Fungi</taxon>
        <taxon>Dikarya</taxon>
        <taxon>Basidiomycota</taxon>
        <taxon>Agaricomycotina</taxon>
        <taxon>Agaricomycetes</taxon>
        <taxon>Polyporales</taxon>
        <taxon>Grifolaceae</taxon>
        <taxon>Grifola</taxon>
    </lineage>
</organism>
<dbReference type="InterPro" id="IPR012020">
    <property type="entry name" value="ABHD4"/>
</dbReference>
<feature type="transmembrane region" description="Helical" evidence="3">
    <location>
        <begin position="12"/>
        <end position="29"/>
    </location>
</feature>
<evidence type="ECO:0000256" key="2">
    <source>
        <dbReference type="PIRSR" id="PIRSR005211-1"/>
    </source>
</evidence>
<keyword evidence="3" id="KW-0472">Membrane</keyword>
<sequence length="209" mass="22394">MYIVKRYPRARLLGIGFSLGANVLIRYLAQEGQGSRLTAGCALGCPWDLRAVSSRLTNGAWTDRIYSRALAQNLLNLVKGHSIVLARNTAFAQVMPEILSLKSPSLWEFDTLYTSQHASYAAPFPFPGAKEYYLWASSHNVLADVRVPLLAINANDDPIVQDLPRDVGGNELIALAVTKGGGHLGCSCPADGGGVASSADGSRGQYWSG</sequence>
<feature type="active site" description="Charge relay system" evidence="2">
    <location>
        <position position="183"/>
    </location>
</feature>
<name>A0A1C7ME28_GRIFR</name>
<dbReference type="GO" id="GO:0047372">
    <property type="term" value="F:monoacylglycerol lipase activity"/>
    <property type="evidence" value="ECO:0007669"/>
    <property type="project" value="TreeGrafter"/>
</dbReference>
<evidence type="ECO:0000256" key="1">
    <source>
        <dbReference type="ARBA" id="ARBA00010884"/>
    </source>
</evidence>
<dbReference type="InterPro" id="IPR029058">
    <property type="entry name" value="AB_hydrolase_fold"/>
</dbReference>
<dbReference type="PIRSF" id="PIRSF005211">
    <property type="entry name" value="Ab_hydro_YheT"/>
    <property type="match status" value="1"/>
</dbReference>
<evidence type="ECO:0000313" key="4">
    <source>
        <dbReference type="EMBL" id="OBZ74867.1"/>
    </source>
</evidence>